<comment type="catalytic activity">
    <reaction evidence="7">
        <text>[protein]-L-isoaspartate + S-adenosyl-L-methionine = [protein]-L-isoaspartate alpha-methyl ester + S-adenosyl-L-homocysteine</text>
        <dbReference type="Rhea" id="RHEA:12705"/>
        <dbReference type="Rhea" id="RHEA-COMP:12143"/>
        <dbReference type="Rhea" id="RHEA-COMP:12144"/>
        <dbReference type="ChEBI" id="CHEBI:57856"/>
        <dbReference type="ChEBI" id="CHEBI:59789"/>
        <dbReference type="ChEBI" id="CHEBI:90596"/>
        <dbReference type="ChEBI" id="CHEBI:90598"/>
        <dbReference type="EC" id="2.1.1.77"/>
    </reaction>
</comment>
<dbReference type="GO" id="GO:0004719">
    <property type="term" value="F:protein-L-isoaspartate (D-aspartate) O-methyltransferase activity"/>
    <property type="evidence" value="ECO:0007669"/>
    <property type="project" value="UniProtKB-UniRule"/>
</dbReference>
<dbReference type="Gene3D" id="3.40.50.150">
    <property type="entry name" value="Vaccinia Virus protein VP39"/>
    <property type="match status" value="1"/>
</dbReference>
<evidence type="ECO:0000256" key="2">
    <source>
        <dbReference type="ARBA" id="ARBA00005369"/>
    </source>
</evidence>
<proteinExistence type="inferred from homology"/>
<feature type="active site" evidence="7">
    <location>
        <position position="66"/>
    </location>
</feature>
<comment type="function">
    <text evidence="7">Catalyzes the methyl esterification of L-isoaspartyl residues in peptides and proteins that result from spontaneous decomposition of normal L-aspartyl and L-asparaginyl residues. It plays a role in the repair and/or degradation of damaged proteins.</text>
</comment>
<keyword evidence="10" id="KW-1185">Reference proteome</keyword>
<dbReference type="EC" id="2.1.1.77" evidence="7"/>
<dbReference type="SUPFAM" id="SSF53335">
    <property type="entry name" value="S-adenosyl-L-methionine-dependent methyltransferases"/>
    <property type="match status" value="1"/>
</dbReference>
<evidence type="ECO:0000256" key="5">
    <source>
        <dbReference type="ARBA" id="ARBA00022679"/>
    </source>
</evidence>
<evidence type="ECO:0000313" key="10">
    <source>
        <dbReference type="Proteomes" id="UP001229955"/>
    </source>
</evidence>
<dbReference type="EMBL" id="CP130612">
    <property type="protein sequence ID" value="WKW12166.1"/>
    <property type="molecule type" value="Genomic_DNA"/>
</dbReference>
<evidence type="ECO:0000256" key="7">
    <source>
        <dbReference type="HAMAP-Rule" id="MF_00090"/>
    </source>
</evidence>
<keyword evidence="4 7" id="KW-0489">Methyltransferase</keyword>
<keyword evidence="6 7" id="KW-0949">S-adenosyl-L-methionine</keyword>
<dbReference type="CDD" id="cd02440">
    <property type="entry name" value="AdoMet_MTases"/>
    <property type="match status" value="1"/>
</dbReference>
<evidence type="ECO:0000256" key="4">
    <source>
        <dbReference type="ARBA" id="ARBA00022603"/>
    </source>
</evidence>
<dbReference type="FunFam" id="3.40.50.150:FF:000010">
    <property type="entry name" value="Protein-L-isoaspartate O-methyltransferase"/>
    <property type="match status" value="1"/>
</dbReference>
<comment type="subcellular location">
    <subcellularLocation>
        <location evidence="1 7">Cytoplasm</location>
    </subcellularLocation>
</comment>
<evidence type="ECO:0000256" key="3">
    <source>
        <dbReference type="ARBA" id="ARBA00022490"/>
    </source>
</evidence>
<dbReference type="NCBIfam" id="TIGR00080">
    <property type="entry name" value="pimt"/>
    <property type="match status" value="1"/>
</dbReference>
<dbReference type="PANTHER" id="PTHR11579:SF0">
    <property type="entry name" value="PROTEIN-L-ISOASPARTATE(D-ASPARTATE) O-METHYLTRANSFERASE"/>
    <property type="match status" value="1"/>
</dbReference>
<sequence length="218" mass="24026">MAAALTPQYGGARRRLIEELQRKGIRSLTVLKAFDDVPRHEFVPTGLRHRAYEDAPLPIGYGQTISQPWVHAKYLELLDLKGTERVLEIGTGSGFQTALLTKLARHVFSIERLAPLAEQAREALRRCGIDHVIQRVGDGTLGWPEHGPYDAILVGAASPDVPQPLLDQLAAGGQLLIPVGDRDTQQLVRIRRGPEGFERTPLDAMRFVPLIGHHGFAS</sequence>
<dbReference type="Proteomes" id="UP001229955">
    <property type="component" value="Chromosome"/>
</dbReference>
<dbReference type="Pfam" id="PF01135">
    <property type="entry name" value="PCMT"/>
    <property type="match status" value="1"/>
</dbReference>
<organism evidence="8">
    <name type="scientific">Pseudogemmatithrix spongiicola</name>
    <dbReference type="NCBI Taxonomy" id="3062599"/>
    <lineage>
        <taxon>Bacteria</taxon>
        <taxon>Pseudomonadati</taxon>
        <taxon>Gemmatimonadota</taxon>
        <taxon>Gemmatimonadia</taxon>
        <taxon>Gemmatimonadales</taxon>
        <taxon>Gemmatimonadaceae</taxon>
        <taxon>Pseudogemmatithrix</taxon>
    </lineage>
</organism>
<gene>
    <name evidence="7" type="primary">pcm</name>
    <name evidence="8" type="ORF">Strain138_001446</name>
    <name evidence="9" type="ORF">Strain318_001446</name>
</gene>
<evidence type="ECO:0000256" key="6">
    <source>
        <dbReference type="ARBA" id="ARBA00022691"/>
    </source>
</evidence>
<dbReference type="InterPro" id="IPR029063">
    <property type="entry name" value="SAM-dependent_MTases_sf"/>
</dbReference>
<evidence type="ECO:0000313" key="9">
    <source>
        <dbReference type="EMBL" id="WKW15075.1"/>
    </source>
</evidence>
<dbReference type="InterPro" id="IPR000682">
    <property type="entry name" value="PCMT"/>
</dbReference>
<dbReference type="GO" id="GO:0032259">
    <property type="term" value="P:methylation"/>
    <property type="evidence" value="ECO:0007669"/>
    <property type="project" value="UniProtKB-KW"/>
</dbReference>
<reference evidence="8" key="1">
    <citation type="submission" date="2023-07" db="EMBL/GenBank/DDBJ databases">
        <authorList>
            <person name="Haufschild T."/>
            <person name="Kallscheuer N."/>
            <person name="Hammer J."/>
            <person name="Kohn T."/>
            <person name="Kabuu M."/>
            <person name="Jogler M."/>
            <person name="Wohfarth N."/>
            <person name="Heuer A."/>
            <person name="Rohde M."/>
            <person name="van Teeseling M.C.F."/>
            <person name="Jogler C."/>
        </authorList>
    </citation>
    <scope>NUCLEOTIDE SEQUENCE</scope>
    <source>
        <strain evidence="8">Strain 138</strain>
        <strain evidence="9">Strain 318</strain>
    </source>
</reference>
<dbReference type="HAMAP" id="MF_00090">
    <property type="entry name" value="PIMT"/>
    <property type="match status" value="1"/>
</dbReference>
<dbReference type="RefSeq" id="WP_367887839.1">
    <property type="nucleotide sequence ID" value="NZ_CP130612.1"/>
</dbReference>
<dbReference type="GO" id="GO:0030091">
    <property type="term" value="P:protein repair"/>
    <property type="evidence" value="ECO:0007669"/>
    <property type="project" value="UniProtKB-UniRule"/>
</dbReference>
<evidence type="ECO:0000256" key="1">
    <source>
        <dbReference type="ARBA" id="ARBA00004496"/>
    </source>
</evidence>
<protein>
    <recommendedName>
        <fullName evidence="7">Protein-L-isoaspartate O-methyltransferase</fullName>
        <ecNumber evidence="7">2.1.1.77</ecNumber>
    </recommendedName>
    <alternativeName>
        <fullName evidence="7">L-isoaspartyl protein carboxyl methyltransferase</fullName>
    </alternativeName>
    <alternativeName>
        <fullName evidence="7">Protein L-isoaspartyl methyltransferase</fullName>
    </alternativeName>
    <alternativeName>
        <fullName evidence="7">Protein-beta-aspartate methyltransferase</fullName>
        <shortName evidence="7">PIMT</shortName>
    </alternativeName>
</protein>
<comment type="similarity">
    <text evidence="2 7">Belongs to the methyltransferase superfamily. L-isoaspartyl/D-aspartyl protein methyltransferase family.</text>
</comment>
<accession>A0AA49Q8G3</accession>
<dbReference type="NCBIfam" id="NF001453">
    <property type="entry name" value="PRK00312.1"/>
    <property type="match status" value="1"/>
</dbReference>
<evidence type="ECO:0000313" key="8">
    <source>
        <dbReference type="EMBL" id="WKW12166.1"/>
    </source>
</evidence>
<dbReference type="PROSITE" id="PS01279">
    <property type="entry name" value="PCMT"/>
    <property type="match status" value="1"/>
</dbReference>
<dbReference type="PANTHER" id="PTHR11579">
    <property type="entry name" value="PROTEIN-L-ISOASPARTATE O-METHYLTRANSFERASE"/>
    <property type="match status" value="1"/>
</dbReference>
<dbReference type="KEGG" id="pspc:Strain318_001446"/>
<dbReference type="AlphaFoldDB" id="A0AA49JUC3"/>
<accession>A0AA49JUC3</accession>
<keyword evidence="3 7" id="KW-0963">Cytoplasm</keyword>
<name>A0AA49JUC3_9BACT</name>
<dbReference type="GO" id="GO:0005737">
    <property type="term" value="C:cytoplasm"/>
    <property type="evidence" value="ECO:0007669"/>
    <property type="project" value="UniProtKB-SubCell"/>
</dbReference>
<dbReference type="EMBL" id="CP130613">
    <property type="protein sequence ID" value="WKW15075.1"/>
    <property type="molecule type" value="Genomic_DNA"/>
</dbReference>
<keyword evidence="5 7" id="KW-0808">Transferase</keyword>